<gene>
    <name evidence="11" type="ORF">CONPUDRAFT_163602</name>
</gene>
<evidence type="ECO:0000313" key="12">
    <source>
        <dbReference type="Proteomes" id="UP000053558"/>
    </source>
</evidence>
<keyword evidence="7 9" id="KW-0408">Iron</keyword>
<dbReference type="InterPro" id="IPR001128">
    <property type="entry name" value="Cyt_P450"/>
</dbReference>
<dbReference type="EMBL" id="JH711575">
    <property type="protein sequence ID" value="EIW84496.1"/>
    <property type="molecule type" value="Genomic_DNA"/>
</dbReference>
<evidence type="ECO:0000256" key="10">
    <source>
        <dbReference type="RuleBase" id="RU000461"/>
    </source>
</evidence>
<comment type="similarity">
    <text evidence="3 10">Belongs to the cytochrome P450 family.</text>
</comment>
<dbReference type="CDD" id="cd11065">
    <property type="entry name" value="CYP64-like"/>
    <property type="match status" value="1"/>
</dbReference>
<evidence type="ECO:0000256" key="9">
    <source>
        <dbReference type="PIRSR" id="PIRSR602401-1"/>
    </source>
</evidence>
<comment type="caution">
    <text evidence="11">The sequence shown here is derived from an EMBL/GenBank/DDBJ whole genome shotgun (WGS) entry which is preliminary data.</text>
</comment>
<organism evidence="11 12">
    <name type="scientific">Coniophora puteana (strain RWD-64-598)</name>
    <name type="common">Brown rot fungus</name>
    <dbReference type="NCBI Taxonomy" id="741705"/>
    <lineage>
        <taxon>Eukaryota</taxon>
        <taxon>Fungi</taxon>
        <taxon>Dikarya</taxon>
        <taxon>Basidiomycota</taxon>
        <taxon>Agaricomycotina</taxon>
        <taxon>Agaricomycetes</taxon>
        <taxon>Agaricomycetidae</taxon>
        <taxon>Boletales</taxon>
        <taxon>Coniophorineae</taxon>
        <taxon>Coniophoraceae</taxon>
        <taxon>Coniophora</taxon>
    </lineage>
</organism>
<dbReference type="OrthoDB" id="2789670at2759"/>
<dbReference type="PRINTS" id="PR00463">
    <property type="entry name" value="EP450I"/>
</dbReference>
<dbReference type="InterPro" id="IPR017972">
    <property type="entry name" value="Cyt_P450_CS"/>
</dbReference>
<protein>
    <submittedName>
        <fullName evidence="11">Cytochrome P450</fullName>
    </submittedName>
</protein>
<dbReference type="Proteomes" id="UP000053558">
    <property type="component" value="Unassembled WGS sequence"/>
</dbReference>
<evidence type="ECO:0000256" key="1">
    <source>
        <dbReference type="ARBA" id="ARBA00001971"/>
    </source>
</evidence>
<dbReference type="PRINTS" id="PR00385">
    <property type="entry name" value="P450"/>
</dbReference>
<evidence type="ECO:0000256" key="8">
    <source>
        <dbReference type="ARBA" id="ARBA00023033"/>
    </source>
</evidence>
<dbReference type="Pfam" id="PF00067">
    <property type="entry name" value="p450"/>
    <property type="match status" value="1"/>
</dbReference>
<comment type="pathway">
    <text evidence="2">Secondary metabolite biosynthesis.</text>
</comment>
<dbReference type="KEGG" id="cput:CONPUDRAFT_163602"/>
<dbReference type="PANTHER" id="PTHR46300:SF7">
    <property type="entry name" value="P450, PUTATIVE (EUROFUNG)-RELATED"/>
    <property type="match status" value="1"/>
</dbReference>
<comment type="cofactor">
    <cofactor evidence="1 9">
        <name>heme</name>
        <dbReference type="ChEBI" id="CHEBI:30413"/>
    </cofactor>
</comment>
<accession>A0A5M3MZN8</accession>
<evidence type="ECO:0000256" key="5">
    <source>
        <dbReference type="ARBA" id="ARBA00022723"/>
    </source>
</evidence>
<evidence type="ECO:0000256" key="7">
    <source>
        <dbReference type="ARBA" id="ARBA00023004"/>
    </source>
</evidence>
<evidence type="ECO:0000256" key="6">
    <source>
        <dbReference type="ARBA" id="ARBA00023002"/>
    </source>
</evidence>
<dbReference type="InterPro" id="IPR002401">
    <property type="entry name" value="Cyt_P450_E_grp-I"/>
</dbReference>
<evidence type="ECO:0000256" key="3">
    <source>
        <dbReference type="ARBA" id="ARBA00010617"/>
    </source>
</evidence>
<evidence type="ECO:0000313" key="11">
    <source>
        <dbReference type="EMBL" id="EIW84496.1"/>
    </source>
</evidence>
<keyword evidence="5 9" id="KW-0479">Metal-binding</keyword>
<evidence type="ECO:0000256" key="4">
    <source>
        <dbReference type="ARBA" id="ARBA00022617"/>
    </source>
</evidence>
<dbReference type="InterPro" id="IPR036396">
    <property type="entry name" value="Cyt_P450_sf"/>
</dbReference>
<dbReference type="GeneID" id="19204948"/>
<reference evidence="12" key="1">
    <citation type="journal article" date="2012" name="Science">
        <title>The Paleozoic origin of enzymatic lignin decomposition reconstructed from 31 fungal genomes.</title>
        <authorList>
            <person name="Floudas D."/>
            <person name="Binder M."/>
            <person name="Riley R."/>
            <person name="Barry K."/>
            <person name="Blanchette R.A."/>
            <person name="Henrissat B."/>
            <person name="Martinez A.T."/>
            <person name="Otillar R."/>
            <person name="Spatafora J.W."/>
            <person name="Yadav J.S."/>
            <person name="Aerts A."/>
            <person name="Benoit I."/>
            <person name="Boyd A."/>
            <person name="Carlson A."/>
            <person name="Copeland A."/>
            <person name="Coutinho P.M."/>
            <person name="de Vries R.P."/>
            <person name="Ferreira P."/>
            <person name="Findley K."/>
            <person name="Foster B."/>
            <person name="Gaskell J."/>
            <person name="Glotzer D."/>
            <person name="Gorecki P."/>
            <person name="Heitman J."/>
            <person name="Hesse C."/>
            <person name="Hori C."/>
            <person name="Igarashi K."/>
            <person name="Jurgens J.A."/>
            <person name="Kallen N."/>
            <person name="Kersten P."/>
            <person name="Kohler A."/>
            <person name="Kuees U."/>
            <person name="Kumar T.K.A."/>
            <person name="Kuo A."/>
            <person name="LaButti K."/>
            <person name="Larrondo L.F."/>
            <person name="Lindquist E."/>
            <person name="Ling A."/>
            <person name="Lombard V."/>
            <person name="Lucas S."/>
            <person name="Lundell T."/>
            <person name="Martin R."/>
            <person name="McLaughlin D.J."/>
            <person name="Morgenstern I."/>
            <person name="Morin E."/>
            <person name="Murat C."/>
            <person name="Nagy L.G."/>
            <person name="Nolan M."/>
            <person name="Ohm R.A."/>
            <person name="Patyshakuliyeva A."/>
            <person name="Rokas A."/>
            <person name="Ruiz-Duenas F.J."/>
            <person name="Sabat G."/>
            <person name="Salamov A."/>
            <person name="Samejima M."/>
            <person name="Schmutz J."/>
            <person name="Slot J.C."/>
            <person name="St John F."/>
            <person name="Stenlid J."/>
            <person name="Sun H."/>
            <person name="Sun S."/>
            <person name="Syed K."/>
            <person name="Tsang A."/>
            <person name="Wiebenga A."/>
            <person name="Young D."/>
            <person name="Pisabarro A."/>
            <person name="Eastwood D.C."/>
            <person name="Martin F."/>
            <person name="Cullen D."/>
            <person name="Grigoriev I.V."/>
            <person name="Hibbett D.S."/>
        </authorList>
    </citation>
    <scope>NUCLEOTIDE SEQUENCE [LARGE SCALE GENOMIC DNA]</scope>
    <source>
        <strain evidence="12">RWD-64-598 SS2</strain>
    </source>
</reference>
<feature type="binding site" description="axial binding residue" evidence="9">
    <location>
        <position position="439"/>
    </location>
    <ligand>
        <name>heme</name>
        <dbReference type="ChEBI" id="CHEBI:30413"/>
    </ligand>
    <ligandPart>
        <name>Fe</name>
        <dbReference type="ChEBI" id="CHEBI:18248"/>
    </ligandPart>
</feature>
<keyword evidence="6 10" id="KW-0560">Oxidoreductase</keyword>
<keyword evidence="4 9" id="KW-0349">Heme</keyword>
<dbReference type="GO" id="GO:0005506">
    <property type="term" value="F:iron ion binding"/>
    <property type="evidence" value="ECO:0007669"/>
    <property type="project" value="InterPro"/>
</dbReference>
<dbReference type="GO" id="GO:0020037">
    <property type="term" value="F:heme binding"/>
    <property type="evidence" value="ECO:0007669"/>
    <property type="project" value="InterPro"/>
</dbReference>
<dbReference type="Gene3D" id="1.10.630.10">
    <property type="entry name" value="Cytochrome P450"/>
    <property type="match status" value="1"/>
</dbReference>
<sequence length="508" mass="57430">MPASSALVYPAAAASLLLAIWTVNSRRKIAQKPFPPGPTPLPLLGNVHQLNLNGTWLTFTEWKEVYGDIVHFRMFGEDIIVLNTEEVAQDLLDRRSRNYSDRMNMPVIQPYDLLWDSVFLGHNDQWRAHRRLVHQGLRPDAVVAFRPMQLQRTLELLHNLATSPEDYCEHFQRFSAAVILGAVYDHQLALKDDPIMHSVIEAMEHIIAITAPENSLLVGIFPFLKWLPSWMPGGWTFNAARVKILNREMIDMPFEALEKNIASGTANHSLAFDALTRFRGTNKIADFEEVVKGACGTAYGAGAETTSSVLMVFLLAMVLNPDIQKRAQEEIDQVVGDDRLPDYSDRPSLPYFEAVFRETLRWRPVVPLSIPHATSNDDIYRGYFIPKGAAIFPNVWAMSQNPAKYPFSSHFMPERFFDADGKLTNDTVDFVFGFGRRVCVGRHLATGSLWPAMARILSMFNLERAKDAQGREIEPNPEWTTGITSIPKPFPCKIVLRRAYAGEYSAPR</sequence>
<dbReference type="InterPro" id="IPR050364">
    <property type="entry name" value="Cytochrome_P450_fung"/>
</dbReference>
<proteinExistence type="inferred from homology"/>
<dbReference type="AlphaFoldDB" id="A0A5M3MZN8"/>
<keyword evidence="8 10" id="KW-0503">Monooxygenase</keyword>
<dbReference type="PANTHER" id="PTHR46300">
    <property type="entry name" value="P450, PUTATIVE (EUROFUNG)-RELATED-RELATED"/>
    <property type="match status" value="1"/>
</dbReference>
<dbReference type="GO" id="GO:0004497">
    <property type="term" value="F:monooxygenase activity"/>
    <property type="evidence" value="ECO:0007669"/>
    <property type="project" value="UniProtKB-KW"/>
</dbReference>
<dbReference type="GO" id="GO:0016705">
    <property type="term" value="F:oxidoreductase activity, acting on paired donors, with incorporation or reduction of molecular oxygen"/>
    <property type="evidence" value="ECO:0007669"/>
    <property type="project" value="InterPro"/>
</dbReference>
<dbReference type="RefSeq" id="XP_007766180.1">
    <property type="nucleotide sequence ID" value="XM_007767990.1"/>
</dbReference>
<dbReference type="PROSITE" id="PS00086">
    <property type="entry name" value="CYTOCHROME_P450"/>
    <property type="match status" value="1"/>
</dbReference>
<dbReference type="SUPFAM" id="SSF48264">
    <property type="entry name" value="Cytochrome P450"/>
    <property type="match status" value="1"/>
</dbReference>
<evidence type="ECO:0000256" key="2">
    <source>
        <dbReference type="ARBA" id="ARBA00005179"/>
    </source>
</evidence>
<dbReference type="OMA" id="RFGLITM"/>
<name>A0A5M3MZN8_CONPW</name>
<keyword evidence="12" id="KW-1185">Reference proteome</keyword>